<feature type="compositionally biased region" description="Acidic residues" evidence="2">
    <location>
        <begin position="98"/>
        <end position="114"/>
    </location>
</feature>
<evidence type="ECO:0000259" key="4">
    <source>
        <dbReference type="PROSITE" id="PS51123"/>
    </source>
</evidence>
<feature type="compositionally biased region" description="Low complexity" evidence="2">
    <location>
        <begin position="74"/>
        <end position="83"/>
    </location>
</feature>
<protein>
    <submittedName>
        <fullName evidence="5">OmpA family protein</fullName>
    </submittedName>
</protein>
<feature type="compositionally biased region" description="Acidic residues" evidence="2">
    <location>
        <begin position="341"/>
        <end position="357"/>
    </location>
</feature>
<feature type="compositionally biased region" description="Low complexity" evidence="2">
    <location>
        <begin position="131"/>
        <end position="140"/>
    </location>
</feature>
<dbReference type="EMBL" id="JANAVZ010000015">
    <property type="protein sequence ID" value="MCT4334630.1"/>
    <property type="molecule type" value="Genomic_DNA"/>
</dbReference>
<evidence type="ECO:0000256" key="1">
    <source>
        <dbReference type="PROSITE-ProRule" id="PRU00473"/>
    </source>
</evidence>
<evidence type="ECO:0000256" key="2">
    <source>
        <dbReference type="SAM" id="MobiDB-lite"/>
    </source>
</evidence>
<feature type="chain" id="PRO_5045052626" evidence="3">
    <location>
        <begin position="26"/>
        <end position="687"/>
    </location>
</feature>
<dbReference type="InterPro" id="IPR050330">
    <property type="entry name" value="Bact_OuterMem_StrucFunc"/>
</dbReference>
<feature type="compositionally biased region" description="Acidic residues" evidence="2">
    <location>
        <begin position="225"/>
        <end position="235"/>
    </location>
</feature>
<dbReference type="CDD" id="cd07185">
    <property type="entry name" value="OmpA_C-like"/>
    <property type="match status" value="1"/>
</dbReference>
<evidence type="ECO:0000256" key="3">
    <source>
        <dbReference type="SAM" id="SignalP"/>
    </source>
</evidence>
<dbReference type="Proteomes" id="UP001320702">
    <property type="component" value="Unassembled WGS sequence"/>
</dbReference>
<feature type="compositionally biased region" description="Acidic residues" evidence="2">
    <location>
        <begin position="190"/>
        <end position="217"/>
    </location>
</feature>
<sequence>MRRIIHNTTAIAACLSLMAPHLAMAQTAAVEGEAQQQQPEVLPPETDQQPEGSEDPLAEALAQQEEAGAEGDDAAGQSAAEADAAPEEPAAEAAPVEEPAEEAQSAEEAADESAIDAQPAAEPMAEEQDAAEQPAAEPADTASDAPSAESAAGDMAADDMMAGHTAPEEDAAAETSDAAEPVGDPLAEALEAEQADVPEDANEVQAEEAQPADEMTDETAGSEPATEEAETDQDPLAEALAAEQQASEAEDGDAVTSDAQADVDQPAENMTDEAADTEGEAATDQDALAEALEQEQSGAEGAVQDAEATEERAEAPEADAKETEAAKEAAEASEAPKAAALDDDASSDAEITEEQVTEENSRSSAEDFATSLSEALGAATGQPEARSREDDDDDNDLTKALLLGAGALAVGAMLNNNRQVSLSTPDRVVVTRPDGSQQVIKDEVALLRQPGSTVATENFDDGSSRTIVTRQDGSKVVTIRDADLRVLRRTLVSADGTTTRLIDDTSAQPVDIASLPAPAAASNGTAGEMNEDQLREALRREANVDRRFSLAQIRDIPQVRALVAPVAVSGITFDTGSAAISPDQAKQLSTLGNALRESIAENSGEVFLIEGHTDTVGSDAANLALSDRRAESVALALTEYFDVPPENMVVQGYGEQYLQVRREGDVRQNRRASVRRITDLLQQASAD</sequence>
<evidence type="ECO:0000313" key="6">
    <source>
        <dbReference type="Proteomes" id="UP001320702"/>
    </source>
</evidence>
<reference evidence="5 6" key="1">
    <citation type="submission" date="2022-04" db="EMBL/GenBank/DDBJ databases">
        <title>Paracoccus sp. YLB-12 draft genome sequence.</title>
        <authorList>
            <person name="Yu L."/>
        </authorList>
    </citation>
    <scope>NUCLEOTIDE SEQUENCE [LARGE SCALE GENOMIC DNA]</scope>
    <source>
        <strain evidence="5 6">YLB-12</strain>
    </source>
</reference>
<keyword evidence="6" id="KW-1185">Reference proteome</keyword>
<feature type="compositionally biased region" description="Low complexity" evidence="2">
    <location>
        <begin position="151"/>
        <end position="165"/>
    </location>
</feature>
<dbReference type="PANTHER" id="PTHR30329:SF21">
    <property type="entry name" value="LIPOPROTEIN YIAD-RELATED"/>
    <property type="match status" value="1"/>
</dbReference>
<dbReference type="Gene3D" id="3.30.1330.60">
    <property type="entry name" value="OmpA-like domain"/>
    <property type="match status" value="1"/>
</dbReference>
<dbReference type="PANTHER" id="PTHR30329">
    <property type="entry name" value="STATOR ELEMENT OF FLAGELLAR MOTOR COMPLEX"/>
    <property type="match status" value="1"/>
</dbReference>
<feature type="region of interest" description="Disordered" evidence="2">
    <location>
        <begin position="28"/>
        <end position="396"/>
    </location>
</feature>
<feature type="compositionally biased region" description="Acidic residues" evidence="2">
    <location>
        <begin position="270"/>
        <end position="283"/>
    </location>
</feature>
<gene>
    <name evidence="5" type="ORF">MU516_17400</name>
</gene>
<comment type="caution">
    <text evidence="5">The sequence shown here is derived from an EMBL/GenBank/DDBJ whole genome shotgun (WGS) entry which is preliminary data.</text>
</comment>
<feature type="compositionally biased region" description="Low complexity" evidence="2">
    <location>
        <begin position="236"/>
        <end position="247"/>
    </location>
</feature>
<feature type="compositionally biased region" description="Basic and acidic residues" evidence="2">
    <location>
        <begin position="309"/>
        <end position="330"/>
    </location>
</feature>
<feature type="signal peptide" evidence="3">
    <location>
        <begin position="1"/>
        <end position="25"/>
    </location>
</feature>
<feature type="domain" description="OmpA-like" evidence="4">
    <location>
        <begin position="560"/>
        <end position="685"/>
    </location>
</feature>
<accession>A0ABT2KDK8</accession>
<name>A0ABT2KDK8_9RHOB</name>
<evidence type="ECO:0000313" key="5">
    <source>
        <dbReference type="EMBL" id="MCT4334630.1"/>
    </source>
</evidence>
<dbReference type="SUPFAM" id="SSF103088">
    <property type="entry name" value="OmpA-like"/>
    <property type="match status" value="1"/>
</dbReference>
<keyword evidence="1" id="KW-0472">Membrane</keyword>
<proteinExistence type="predicted"/>
<keyword evidence="3" id="KW-0732">Signal</keyword>
<dbReference type="PROSITE" id="PS51123">
    <property type="entry name" value="OMPA_2"/>
    <property type="match status" value="1"/>
</dbReference>
<dbReference type="RefSeq" id="WP_260278531.1">
    <property type="nucleotide sequence ID" value="NZ_JANAVZ010000015.1"/>
</dbReference>
<dbReference type="InterPro" id="IPR006665">
    <property type="entry name" value="OmpA-like"/>
</dbReference>
<dbReference type="InterPro" id="IPR036737">
    <property type="entry name" value="OmpA-like_sf"/>
</dbReference>
<organism evidence="5 6">
    <name type="scientific">Paracoccus maritimus</name>
    <dbReference type="NCBI Taxonomy" id="2933292"/>
    <lineage>
        <taxon>Bacteria</taxon>
        <taxon>Pseudomonadati</taxon>
        <taxon>Pseudomonadota</taxon>
        <taxon>Alphaproteobacteria</taxon>
        <taxon>Rhodobacterales</taxon>
        <taxon>Paracoccaceae</taxon>
        <taxon>Paracoccus</taxon>
    </lineage>
</organism>
<dbReference type="Pfam" id="PF00691">
    <property type="entry name" value="OmpA"/>
    <property type="match status" value="1"/>
</dbReference>